<dbReference type="InterPro" id="IPR003593">
    <property type="entry name" value="AAA+_ATPase"/>
</dbReference>
<evidence type="ECO:0000259" key="13">
    <source>
        <dbReference type="PROSITE" id="PS50893"/>
    </source>
</evidence>
<dbReference type="Gene3D" id="1.20.1560.10">
    <property type="entry name" value="ABC transporter type 1, transmembrane domain"/>
    <property type="match status" value="2"/>
</dbReference>
<dbReference type="PANTHER" id="PTHR43394">
    <property type="entry name" value="ATP-DEPENDENT PERMEASE MDL1, MITOCHONDRIAL"/>
    <property type="match status" value="1"/>
</dbReference>
<dbReference type="FunFam" id="1.20.1560.10:FF:000009">
    <property type="entry name" value="ABC transporter B family member 1"/>
    <property type="match status" value="1"/>
</dbReference>
<feature type="transmembrane region" description="Helical" evidence="12">
    <location>
        <begin position="73"/>
        <end position="97"/>
    </location>
</feature>
<evidence type="ECO:0000256" key="7">
    <source>
        <dbReference type="ARBA" id="ARBA00022840"/>
    </source>
</evidence>
<dbReference type="CDD" id="cd03249">
    <property type="entry name" value="ABC_MTABC3_MDL1_MDL2"/>
    <property type="match status" value="2"/>
</dbReference>
<dbReference type="GO" id="GO:0010328">
    <property type="term" value="F:auxin influx transmembrane transporter activity"/>
    <property type="evidence" value="ECO:0007669"/>
    <property type="project" value="UniProtKB-ARBA"/>
</dbReference>
<evidence type="ECO:0000256" key="1">
    <source>
        <dbReference type="ARBA" id="ARBA00004651"/>
    </source>
</evidence>
<dbReference type="InterPro" id="IPR039421">
    <property type="entry name" value="Type_1_exporter"/>
</dbReference>
<keyword evidence="16" id="KW-1185">Reference proteome</keyword>
<evidence type="ECO:0000313" key="16">
    <source>
        <dbReference type="Proteomes" id="UP000631114"/>
    </source>
</evidence>
<keyword evidence="7" id="KW-0067">ATP-binding</keyword>
<evidence type="ECO:0000256" key="6">
    <source>
        <dbReference type="ARBA" id="ARBA00022741"/>
    </source>
</evidence>
<evidence type="ECO:0000256" key="5">
    <source>
        <dbReference type="ARBA" id="ARBA00022737"/>
    </source>
</evidence>
<accession>A0A835HQJ1</accession>
<feature type="domain" description="ABC transporter" evidence="13">
    <location>
        <begin position="1152"/>
        <end position="1389"/>
    </location>
</feature>
<feature type="domain" description="ABC transporter" evidence="13">
    <location>
        <begin position="479"/>
        <end position="715"/>
    </location>
</feature>
<feature type="transmembrane region" description="Helical" evidence="12">
    <location>
        <begin position="871"/>
        <end position="894"/>
    </location>
</feature>
<evidence type="ECO:0000256" key="2">
    <source>
        <dbReference type="ARBA" id="ARBA00007577"/>
    </source>
</evidence>
<dbReference type="GO" id="GO:0090374">
    <property type="term" value="P:oligopeptide export from mitochondrion"/>
    <property type="evidence" value="ECO:0007669"/>
    <property type="project" value="TreeGrafter"/>
</dbReference>
<keyword evidence="5" id="KW-0677">Repeat</keyword>
<feature type="transmembrane region" description="Helical" evidence="12">
    <location>
        <begin position="20"/>
        <end position="47"/>
    </location>
</feature>
<protein>
    <submittedName>
        <fullName evidence="15">Uncharacterized protein</fullName>
    </submittedName>
</protein>
<feature type="transmembrane region" description="Helical" evidence="12">
    <location>
        <begin position="239"/>
        <end position="258"/>
    </location>
</feature>
<dbReference type="FunFam" id="3.40.50.300:FF:000066">
    <property type="entry name" value="ABC transporter B family member 1"/>
    <property type="match status" value="2"/>
</dbReference>
<dbReference type="PROSITE" id="PS50893">
    <property type="entry name" value="ABC_TRANSPORTER_2"/>
    <property type="match status" value="2"/>
</dbReference>
<feature type="transmembrane region" description="Helical" evidence="12">
    <location>
        <begin position="348"/>
        <end position="371"/>
    </location>
</feature>
<name>A0A835HQJ1_9MAGN</name>
<feature type="transmembrane region" description="Helical" evidence="12">
    <location>
        <begin position="950"/>
        <end position="969"/>
    </location>
</feature>
<keyword evidence="10" id="KW-0325">Glycoprotein</keyword>
<dbReference type="InterPro" id="IPR027417">
    <property type="entry name" value="P-loop_NTPase"/>
</dbReference>
<feature type="region of interest" description="Disordered" evidence="11">
    <location>
        <begin position="748"/>
        <end position="789"/>
    </location>
</feature>
<dbReference type="InterPro" id="IPR003439">
    <property type="entry name" value="ABC_transporter-like_ATP-bd"/>
</dbReference>
<dbReference type="SMART" id="SM00382">
    <property type="entry name" value="AAA"/>
    <property type="match status" value="2"/>
</dbReference>
<dbReference type="PROSITE" id="PS50929">
    <property type="entry name" value="ABC_TM1F"/>
    <property type="match status" value="2"/>
</dbReference>
<keyword evidence="6" id="KW-0547">Nucleotide-binding</keyword>
<evidence type="ECO:0000256" key="8">
    <source>
        <dbReference type="ARBA" id="ARBA00022989"/>
    </source>
</evidence>
<dbReference type="PROSITE" id="PS00211">
    <property type="entry name" value="ABC_TRANSPORTER_1"/>
    <property type="match status" value="2"/>
</dbReference>
<dbReference type="GO" id="GO:0005524">
    <property type="term" value="F:ATP binding"/>
    <property type="evidence" value="ECO:0007669"/>
    <property type="project" value="UniProtKB-KW"/>
</dbReference>
<gene>
    <name evidence="15" type="ORF">IFM89_037188</name>
</gene>
<proteinExistence type="inferred from homology"/>
<evidence type="ECO:0000256" key="9">
    <source>
        <dbReference type="ARBA" id="ARBA00023136"/>
    </source>
</evidence>
<dbReference type="InterPro" id="IPR036640">
    <property type="entry name" value="ABC1_TM_sf"/>
</dbReference>
<evidence type="ECO:0000256" key="12">
    <source>
        <dbReference type="SAM" id="Phobius"/>
    </source>
</evidence>
<dbReference type="GO" id="GO:0005886">
    <property type="term" value="C:plasma membrane"/>
    <property type="evidence" value="ECO:0007669"/>
    <property type="project" value="UniProtKB-SubCell"/>
</dbReference>
<dbReference type="GO" id="GO:0015421">
    <property type="term" value="F:ABC-type oligopeptide transporter activity"/>
    <property type="evidence" value="ECO:0007669"/>
    <property type="project" value="TreeGrafter"/>
</dbReference>
<dbReference type="PANTHER" id="PTHR43394:SF18">
    <property type="entry name" value="ABC TRANSPORTER B FAMILY MEMBER 11-LIKE"/>
    <property type="match status" value="1"/>
</dbReference>
<dbReference type="Pfam" id="PF00005">
    <property type="entry name" value="ABC_tran"/>
    <property type="match status" value="2"/>
</dbReference>
<dbReference type="CDD" id="cd18578">
    <property type="entry name" value="ABC_6TM_Pgp_ABCB1_D2_like"/>
    <property type="match status" value="1"/>
</dbReference>
<feature type="transmembrane region" description="Helical" evidence="12">
    <location>
        <begin position="264"/>
        <end position="285"/>
    </location>
</feature>
<dbReference type="GO" id="GO:0016887">
    <property type="term" value="F:ATP hydrolysis activity"/>
    <property type="evidence" value="ECO:0007669"/>
    <property type="project" value="InterPro"/>
</dbReference>
<feature type="transmembrane region" description="Helical" evidence="12">
    <location>
        <begin position="1053"/>
        <end position="1076"/>
    </location>
</feature>
<evidence type="ECO:0000313" key="15">
    <source>
        <dbReference type="EMBL" id="KAF9603644.1"/>
    </source>
</evidence>
<evidence type="ECO:0000256" key="3">
    <source>
        <dbReference type="ARBA" id="ARBA00022448"/>
    </source>
</evidence>
<organism evidence="15 16">
    <name type="scientific">Coptis chinensis</name>
    <dbReference type="NCBI Taxonomy" id="261450"/>
    <lineage>
        <taxon>Eukaryota</taxon>
        <taxon>Viridiplantae</taxon>
        <taxon>Streptophyta</taxon>
        <taxon>Embryophyta</taxon>
        <taxon>Tracheophyta</taxon>
        <taxon>Spermatophyta</taxon>
        <taxon>Magnoliopsida</taxon>
        <taxon>Ranunculales</taxon>
        <taxon>Ranunculaceae</taxon>
        <taxon>Coptidoideae</taxon>
        <taxon>Coptis</taxon>
    </lineage>
</organism>
<dbReference type="CDD" id="cd18577">
    <property type="entry name" value="ABC_6TM_Pgp_ABCB1_D1_like"/>
    <property type="match status" value="1"/>
</dbReference>
<evidence type="ECO:0000256" key="10">
    <source>
        <dbReference type="ARBA" id="ARBA00023180"/>
    </source>
</evidence>
<keyword evidence="8 12" id="KW-1133">Transmembrane helix</keyword>
<keyword evidence="4 12" id="KW-0812">Transmembrane</keyword>
<feature type="transmembrane region" description="Helical" evidence="12">
    <location>
        <begin position="829"/>
        <end position="859"/>
    </location>
</feature>
<keyword evidence="9 12" id="KW-0472">Membrane</keyword>
<evidence type="ECO:0000256" key="11">
    <source>
        <dbReference type="SAM" id="MobiDB-lite"/>
    </source>
</evidence>
<evidence type="ECO:0000259" key="14">
    <source>
        <dbReference type="PROSITE" id="PS50929"/>
    </source>
</evidence>
<dbReference type="EMBL" id="JADFTS010000006">
    <property type="protein sequence ID" value="KAF9603644.1"/>
    <property type="molecule type" value="Genomic_DNA"/>
</dbReference>
<dbReference type="OrthoDB" id="6500128at2759"/>
<feature type="domain" description="ABC transmembrane type-1" evidence="14">
    <location>
        <begin position="831"/>
        <end position="1117"/>
    </location>
</feature>
<reference evidence="15 16" key="1">
    <citation type="submission" date="2020-10" db="EMBL/GenBank/DDBJ databases">
        <title>The Coptis chinensis genome and diversification of protoberbering-type alkaloids.</title>
        <authorList>
            <person name="Wang B."/>
            <person name="Shu S."/>
            <person name="Song C."/>
            <person name="Liu Y."/>
        </authorList>
    </citation>
    <scope>NUCLEOTIDE SEQUENCE [LARGE SCALE GENOMIC DNA]</scope>
    <source>
        <strain evidence="15">HL-2020</strain>
        <tissue evidence="15">Leaf</tissue>
    </source>
</reference>
<feature type="domain" description="ABC transmembrane type-1" evidence="14">
    <location>
        <begin position="28"/>
        <end position="394"/>
    </location>
</feature>
<dbReference type="GO" id="GO:0010329">
    <property type="term" value="F:auxin efflux transmembrane transporter activity"/>
    <property type="evidence" value="ECO:0007669"/>
    <property type="project" value="UniProtKB-ARBA"/>
</dbReference>
<keyword evidence="3" id="KW-0813">Transport</keyword>
<comment type="similarity">
    <text evidence="2">Belongs to the ABC transporter superfamily. ABCB family. Multidrug resistance exporter (TC 3.A.1.201) subfamily.</text>
</comment>
<sequence>MKSENSHTVILHKLFTFADVFDIVLMSIGTIFAIGNGIGLPLLTIVFGELVDAFGETDSDHVLHAVSKVSLKYVWFAIAMGVAAFLHTPSRCYLIVLQFLGKLCLYKYYILSEDVYSLEYVYKIEGMSVLVVDQLWYVVTVDLLLAIENQLVQANNGYRIQHTPLYSCTTKTLARITLAEISTWMVTGERQAARIRGLYLKTILRQDITFFDMETTTGEVIGRMSGDIILIQDAMGEKVGRFIQLSATFMGGFAIALIKGWFLSLVMLTCIPPLVAAGILMTKFLSKMSKDGQIAYAEAGNVVEQTVGAIKTVGSHDFRVASFTGEKLATQSYNRSLRKAYTSITKQALASGFGVGAFILIVCSSYGLAVWCGAKLIINKSYSGGQVFNVIISIATGGITDLTEPLPEKANTTFPSFSFLGKMNSRNLDLALGQLPLCLNAFAAGQAAAYKMLEVIKREPLIDAYDKGGIVPEDITGDIELKGVCFSYPARPELQIFSGFSLHVPSSTTVALVGQSGSGKSTVINLLERFYDPQAGEILIDGICLKKLQLKWIREKIGLVSQEPILFTTTIKENILYGKKNATYDEIRMAVELSNASKFIDQLPNGLDTMVGERGTQLSGGQKQRIALARAILKNPKILLLDEATSALDAESERKVQDALVRIMSNRTTVVVAHRLSTIRNADVIAVVQQGKIVEQGTHAELIKHSSGTYSQLIRLQHAPQQSENAPSINSDNEDSILDVDIKISRRASQRSSFSGSGSQRSATGRSRSRNSSSGRHSSFAFGLPGDIGNHETQIRAEDIIEGDENIEGTQHKVSVGRLAYMNRPELPVLLVGSIAAVVHGALPPVFGILLSIAIKTFFESPHELRKDSRFWSLAFVGLGGIGLLFIPVQYYLFGVAGGKLINRIRSMCFEKVVYQESSWFDEPSNSSGSIGARLSTDAANLKGLVGDHLALWVQNLSTITAAVIIAFVANWRLAFVVLALLPLLGLQAYVQQKFLQGLDADTKVMYEEASQVANDAVTNIRTVASFNAEQKVMDLYQGKCEEPMKHGVRLGVISGSGFGFANFVLYSTIATIFYIGARLVEDKKATFNEVFKVFFALIISAMNISQANAMAEESNKAKDSAASIFKILDSKPKIDSGNDEGATLASVRGDIDFHHVCFKYPTRPNVQIFQDLCLSVPSGKTVALVGESGSGKSTVISLLERFYDPDSGHILLDGIELQQLQLRWLRRQMGLVSQEPVLFNETIRFNIMYGSLGGVSEEEIITASEAANAHSFISGLPNGYNTSVGERGVQLSGGQKQRIAIARAILKDPKILLLDEATSALDSESERLVQDALDEVMINRTTIVVAHRLSAIKGADTIAVVKNGLITENGSHEELMKIDEGAYASLVSLHMSASK</sequence>
<feature type="transmembrane region" description="Helical" evidence="12">
    <location>
        <begin position="974"/>
        <end position="991"/>
    </location>
</feature>
<evidence type="ECO:0000256" key="4">
    <source>
        <dbReference type="ARBA" id="ARBA00022692"/>
    </source>
</evidence>
<comment type="caution">
    <text evidence="15">The sequence shown here is derived from an EMBL/GenBank/DDBJ whole genome shotgun (WGS) entry which is preliminary data.</text>
</comment>
<feature type="compositionally biased region" description="Low complexity" evidence="11">
    <location>
        <begin position="750"/>
        <end position="779"/>
    </location>
</feature>
<dbReference type="SUPFAM" id="SSF52540">
    <property type="entry name" value="P-loop containing nucleoside triphosphate hydrolases"/>
    <property type="match status" value="2"/>
</dbReference>
<dbReference type="InterPro" id="IPR017871">
    <property type="entry name" value="ABC_transporter-like_CS"/>
</dbReference>
<dbReference type="Proteomes" id="UP000631114">
    <property type="component" value="Unassembled WGS sequence"/>
</dbReference>
<dbReference type="InterPro" id="IPR011527">
    <property type="entry name" value="ABC1_TM_dom"/>
</dbReference>
<dbReference type="Gene3D" id="3.40.50.300">
    <property type="entry name" value="P-loop containing nucleotide triphosphate hydrolases"/>
    <property type="match status" value="2"/>
</dbReference>
<dbReference type="Pfam" id="PF00664">
    <property type="entry name" value="ABC_membrane"/>
    <property type="match status" value="2"/>
</dbReference>
<comment type="subcellular location">
    <subcellularLocation>
        <location evidence="1">Cell membrane</location>
        <topology evidence="1">Multi-pass membrane protein</topology>
    </subcellularLocation>
</comment>
<dbReference type="GO" id="GO:0005743">
    <property type="term" value="C:mitochondrial inner membrane"/>
    <property type="evidence" value="ECO:0007669"/>
    <property type="project" value="TreeGrafter"/>
</dbReference>
<dbReference type="SUPFAM" id="SSF90123">
    <property type="entry name" value="ABC transporter transmembrane region"/>
    <property type="match status" value="2"/>
</dbReference>
<feature type="transmembrane region" description="Helical" evidence="12">
    <location>
        <begin position="1088"/>
        <end position="1106"/>
    </location>
</feature>